<proteinExistence type="predicted"/>
<sequence length="473" mass="49332">MSASGSGGKPIGLYPEDLHRVALRFAKGQDRLDRIADTLNTALQNAAGMAGNDDYGKKFGAKYDPAARALFRTLAAAGRAIGQHSTGLVTTANNYLKADHHSNVKAAVGGPERYPVPPVFADVSYPEPGSAIGPGDSDVPGAIAKYWPNGHQDKLRAAADAYRAAATAIEDLGQDLHQQVRTITDNNNDDSVDAMAEFWGQIWKGGQRADKAPLSAVKHACDELAKACESFAHAIDEAHSKTESKLAEAGIAIGLTSVVGLLLTPFTGGGSDAGAAALDGAEAGAILGDVAVTLDASVTAISTDMIADLEVYLEAAAESAPELETVDAETTEVSQVLERELAETEAREPAGVGGRGGGGSEPPKTGGGDEPPSEEPTPEEQARFSEAAEETPEPIPEGWEPRVADNGKGVVFQRPGAEGNADMIRVMDPTPRYPNGYIRAYNEYGQPVDAAGKPGSKAATHIPTGSSWSWWPK</sequence>
<organism evidence="3 4">
    <name type="scientific">Streptomyces guryensis</name>
    <dbReference type="NCBI Taxonomy" id="2886947"/>
    <lineage>
        <taxon>Bacteria</taxon>
        <taxon>Bacillati</taxon>
        <taxon>Actinomycetota</taxon>
        <taxon>Actinomycetes</taxon>
        <taxon>Kitasatosporales</taxon>
        <taxon>Streptomycetaceae</taxon>
        <taxon>Streptomyces</taxon>
    </lineage>
</organism>
<dbReference type="Proteomes" id="UP001108029">
    <property type="component" value="Unassembled WGS sequence"/>
</dbReference>
<reference evidence="3" key="1">
    <citation type="submission" date="2021-12" db="EMBL/GenBank/DDBJ databases">
        <authorList>
            <person name="Lee J.-H."/>
            <person name="Kim S.-B."/>
        </authorList>
    </citation>
    <scope>NUCLEOTIDE SEQUENCE</scope>
    <source>
        <strain evidence="3">NR30</strain>
    </source>
</reference>
<dbReference type="InterPro" id="IPR057746">
    <property type="entry name" value="CpnT-like_N"/>
</dbReference>
<protein>
    <recommendedName>
        <fullName evidence="2">Outer membrane channel protein CpnT-like N-terminal domain-containing protein</fullName>
    </recommendedName>
</protein>
<dbReference type="Pfam" id="PF25547">
    <property type="entry name" value="WXG100_2"/>
    <property type="match status" value="1"/>
</dbReference>
<feature type="compositionally biased region" description="Basic and acidic residues" evidence="1">
    <location>
        <begin position="337"/>
        <end position="348"/>
    </location>
</feature>
<feature type="region of interest" description="Disordered" evidence="1">
    <location>
        <begin position="319"/>
        <end position="418"/>
    </location>
</feature>
<accession>A0A9Q3Z3Z6</accession>
<feature type="region of interest" description="Disordered" evidence="1">
    <location>
        <begin position="451"/>
        <end position="473"/>
    </location>
</feature>
<comment type="caution">
    <text evidence="3">The sequence shown here is derived from an EMBL/GenBank/DDBJ whole genome shotgun (WGS) entry which is preliminary data.</text>
</comment>
<feature type="compositionally biased region" description="Polar residues" evidence="1">
    <location>
        <begin position="463"/>
        <end position="473"/>
    </location>
</feature>
<evidence type="ECO:0000313" key="3">
    <source>
        <dbReference type="EMBL" id="MCD9872099.1"/>
    </source>
</evidence>
<dbReference type="AlphaFoldDB" id="A0A9Q3Z3Z6"/>
<evidence type="ECO:0000259" key="2">
    <source>
        <dbReference type="Pfam" id="PF25547"/>
    </source>
</evidence>
<feature type="compositionally biased region" description="Gly residues" evidence="1">
    <location>
        <begin position="351"/>
        <end position="369"/>
    </location>
</feature>
<name>A0A9Q3Z3Z6_9ACTN</name>
<feature type="domain" description="Outer membrane channel protein CpnT-like N-terminal" evidence="2">
    <location>
        <begin position="142"/>
        <end position="261"/>
    </location>
</feature>
<dbReference type="RefSeq" id="WP_232645995.1">
    <property type="nucleotide sequence ID" value="NZ_JAJSBI010000001.1"/>
</dbReference>
<gene>
    <name evidence="3" type="ORF">LJ657_00030</name>
</gene>
<keyword evidence="4" id="KW-1185">Reference proteome</keyword>
<dbReference type="EMBL" id="JAJSBI010000001">
    <property type="protein sequence ID" value="MCD9872099.1"/>
    <property type="molecule type" value="Genomic_DNA"/>
</dbReference>
<evidence type="ECO:0000256" key="1">
    <source>
        <dbReference type="SAM" id="MobiDB-lite"/>
    </source>
</evidence>
<evidence type="ECO:0000313" key="4">
    <source>
        <dbReference type="Proteomes" id="UP001108029"/>
    </source>
</evidence>